<keyword evidence="5" id="KW-1185">Reference proteome</keyword>
<feature type="compositionally biased region" description="Basic and acidic residues" evidence="1">
    <location>
        <begin position="268"/>
        <end position="278"/>
    </location>
</feature>
<sequence>MYFNVAVLGLLWIFLYKLFPYSFPLTKSFSLEFVVHRFGEDEFSQAKDFVELVISLFTFTLFGVGLADLLQKKKLVSTVNLVIILLISTSLSAVTEVLQTISAVRNANALDILTDSIGAAMGWFCFHQARFLKLARYASVIRLRAKILFQYYCSLPILATGFVAYFIIAAIGVALLPTAADLRNWDSSFPLLLGNELTGGRPWSGNIELVQIFDQALTEAEIGRFFSGNQQSFAHESSLLAFYEFTRGGKEYSDQTGQLPELSWVGEPPHKGKDDERKDSGVLLNATHWLQSSAPPTYLNERIKQSAQFTLNVIVQSDALKQQGPARILSLSKDLQHRNLTLGQDDSSLVIRLRTPATGINGRNPEIVVPQVFTEGEPHHLVMTYADSNLRVYVDKLEHLYTFNVPSWGYKVLYYGPVFVPLAILLSLILSVTRGLLPLRIILLVSGGVLPSLLLEGLLASTNHRSFSLENLLMCLAFTIGTLLIARGQVQPWLKAH</sequence>
<keyword evidence="2" id="KW-1133">Transmembrane helix</keyword>
<evidence type="ECO:0000313" key="4">
    <source>
        <dbReference type="EMBL" id="MEP1062561.1"/>
    </source>
</evidence>
<reference evidence="4 5" key="1">
    <citation type="submission" date="2022-04" db="EMBL/GenBank/DDBJ databases">
        <title>Positive selection, recombination, and allopatry shape intraspecific diversity of widespread and dominant cyanobacteria.</title>
        <authorList>
            <person name="Wei J."/>
            <person name="Shu W."/>
            <person name="Hu C."/>
        </authorList>
    </citation>
    <scope>NUCLEOTIDE SEQUENCE [LARGE SCALE GENOMIC DNA]</scope>
    <source>
        <strain evidence="4 5">AS-A4</strain>
    </source>
</reference>
<dbReference type="Proteomes" id="UP001476950">
    <property type="component" value="Unassembled WGS sequence"/>
</dbReference>
<organism evidence="4 5">
    <name type="scientific">Stenomitos frigidus AS-A4</name>
    <dbReference type="NCBI Taxonomy" id="2933935"/>
    <lineage>
        <taxon>Bacteria</taxon>
        <taxon>Bacillati</taxon>
        <taxon>Cyanobacteriota</taxon>
        <taxon>Cyanophyceae</taxon>
        <taxon>Leptolyngbyales</taxon>
        <taxon>Leptolyngbyaceae</taxon>
        <taxon>Stenomitos</taxon>
    </lineage>
</organism>
<dbReference type="InterPro" id="IPR013320">
    <property type="entry name" value="ConA-like_dom_sf"/>
</dbReference>
<proteinExistence type="predicted"/>
<feature type="transmembrane region" description="Helical" evidence="2">
    <location>
        <begin position="437"/>
        <end position="455"/>
    </location>
</feature>
<feature type="domain" description="VanZ-like" evidence="3">
    <location>
        <begin position="13"/>
        <end position="127"/>
    </location>
</feature>
<accession>A0ABV0KTJ9</accession>
<feature type="transmembrane region" description="Helical" evidence="2">
    <location>
        <begin position="49"/>
        <end position="67"/>
    </location>
</feature>
<dbReference type="Pfam" id="PF04892">
    <property type="entry name" value="VanZ"/>
    <property type="match status" value="1"/>
</dbReference>
<dbReference type="RefSeq" id="WP_190452706.1">
    <property type="nucleotide sequence ID" value="NZ_JAMPLM010000072.1"/>
</dbReference>
<dbReference type="SUPFAM" id="SSF49899">
    <property type="entry name" value="Concanavalin A-like lectins/glucanases"/>
    <property type="match status" value="2"/>
</dbReference>
<name>A0ABV0KTJ9_9CYAN</name>
<evidence type="ECO:0000259" key="3">
    <source>
        <dbReference type="Pfam" id="PF04892"/>
    </source>
</evidence>
<comment type="caution">
    <text evidence="4">The sequence shown here is derived from an EMBL/GenBank/DDBJ whole genome shotgun (WGS) entry which is preliminary data.</text>
</comment>
<evidence type="ECO:0000256" key="1">
    <source>
        <dbReference type="SAM" id="MobiDB-lite"/>
    </source>
</evidence>
<feature type="region of interest" description="Disordered" evidence="1">
    <location>
        <begin position="252"/>
        <end position="278"/>
    </location>
</feature>
<feature type="transmembrane region" description="Helical" evidence="2">
    <location>
        <begin position="412"/>
        <end position="430"/>
    </location>
</feature>
<evidence type="ECO:0000256" key="2">
    <source>
        <dbReference type="SAM" id="Phobius"/>
    </source>
</evidence>
<feature type="transmembrane region" description="Helical" evidence="2">
    <location>
        <begin position="147"/>
        <end position="176"/>
    </location>
</feature>
<gene>
    <name evidence="4" type="ORF">NDI38_29740</name>
</gene>
<evidence type="ECO:0000313" key="5">
    <source>
        <dbReference type="Proteomes" id="UP001476950"/>
    </source>
</evidence>
<keyword evidence="2" id="KW-0472">Membrane</keyword>
<dbReference type="Gene3D" id="2.60.120.200">
    <property type="match status" value="2"/>
</dbReference>
<feature type="transmembrane region" description="Helical" evidence="2">
    <location>
        <begin position="467"/>
        <end position="486"/>
    </location>
</feature>
<dbReference type="EMBL" id="JAMPLM010000072">
    <property type="protein sequence ID" value="MEP1062561.1"/>
    <property type="molecule type" value="Genomic_DNA"/>
</dbReference>
<dbReference type="NCBIfam" id="NF037970">
    <property type="entry name" value="vanZ_1"/>
    <property type="match status" value="1"/>
</dbReference>
<dbReference type="InterPro" id="IPR006976">
    <property type="entry name" value="VanZ-like"/>
</dbReference>
<keyword evidence="2" id="KW-0812">Transmembrane</keyword>
<protein>
    <submittedName>
        <fullName evidence="4">VanZ family protein</fullName>
    </submittedName>
</protein>
<feature type="transmembrane region" description="Helical" evidence="2">
    <location>
        <begin position="79"/>
        <end position="101"/>
    </location>
</feature>